<gene>
    <name evidence="1" type="ORF">CRG98_031151</name>
</gene>
<proteinExistence type="predicted"/>
<dbReference type="InterPro" id="IPR001841">
    <property type="entry name" value="Znf_RING"/>
</dbReference>
<dbReference type="PANTHER" id="PTHR46719:SF7">
    <property type="entry name" value="RING-H2 FINGER PROTEIN ATL71-RELATED"/>
    <property type="match status" value="1"/>
</dbReference>
<name>A0A2I0IYD8_PUNGR</name>
<dbReference type="CDD" id="cd16454">
    <property type="entry name" value="RING-H2_PA-TM-RING"/>
    <property type="match status" value="1"/>
</dbReference>
<protein>
    <submittedName>
        <fullName evidence="1">Uncharacterized protein</fullName>
    </submittedName>
</protein>
<sequence>MDRTVYDMGTDPSSGSSSSSRSNTTSGGEFGHGIGVTVGVVVLIIIVAITSYLCARFRVPDENHHGASSSLASTSGQAIDIARVEIDDVDERNPGAELPRPGHSGRETIQRGSLSAKSNSSLSRCSICLRGYKEGDALSSLPCCHHLFHTKCIDPWLQLNPTCPICRSSPATTPVSTPLVELAPLTGRGGQSYR</sequence>
<evidence type="ECO:0000313" key="2">
    <source>
        <dbReference type="Proteomes" id="UP000233551"/>
    </source>
</evidence>
<dbReference type="SMART" id="SM00184">
    <property type="entry name" value="RING"/>
    <property type="match status" value="1"/>
</dbReference>
<dbReference type="PROSITE" id="PS50089">
    <property type="entry name" value="ZF_RING_2"/>
    <property type="match status" value="1"/>
</dbReference>
<dbReference type="Gene3D" id="3.30.40.10">
    <property type="entry name" value="Zinc/RING finger domain, C3HC4 (zinc finger)"/>
    <property type="match status" value="1"/>
</dbReference>
<organism evidence="1 2">
    <name type="scientific">Punica granatum</name>
    <name type="common">Pomegranate</name>
    <dbReference type="NCBI Taxonomy" id="22663"/>
    <lineage>
        <taxon>Eukaryota</taxon>
        <taxon>Viridiplantae</taxon>
        <taxon>Streptophyta</taxon>
        <taxon>Embryophyta</taxon>
        <taxon>Tracheophyta</taxon>
        <taxon>Spermatophyta</taxon>
        <taxon>Magnoliopsida</taxon>
        <taxon>eudicotyledons</taxon>
        <taxon>Gunneridae</taxon>
        <taxon>Pentapetalae</taxon>
        <taxon>rosids</taxon>
        <taxon>malvids</taxon>
        <taxon>Myrtales</taxon>
        <taxon>Lythraceae</taxon>
        <taxon>Punica</taxon>
    </lineage>
</organism>
<dbReference type="AlphaFoldDB" id="A0A2I0IYD8"/>
<dbReference type="SUPFAM" id="SSF57850">
    <property type="entry name" value="RING/U-box"/>
    <property type="match status" value="1"/>
</dbReference>
<comment type="caution">
    <text evidence="1">The sequence shown here is derived from an EMBL/GenBank/DDBJ whole genome shotgun (WGS) entry which is preliminary data.</text>
</comment>
<keyword evidence="2" id="KW-1185">Reference proteome</keyword>
<reference evidence="1 2" key="1">
    <citation type="submission" date="2017-11" db="EMBL/GenBank/DDBJ databases">
        <title>De-novo sequencing of pomegranate (Punica granatum L.) genome.</title>
        <authorList>
            <person name="Akparov Z."/>
            <person name="Amiraslanov A."/>
            <person name="Hajiyeva S."/>
            <person name="Abbasov M."/>
            <person name="Kaur K."/>
            <person name="Hamwieh A."/>
            <person name="Solovyev V."/>
            <person name="Salamov A."/>
            <person name="Braich B."/>
            <person name="Kosarev P."/>
            <person name="Mahmoud A."/>
            <person name="Hajiyev E."/>
            <person name="Babayeva S."/>
            <person name="Izzatullayeva V."/>
            <person name="Mammadov A."/>
            <person name="Mammadov A."/>
            <person name="Sharifova S."/>
            <person name="Ojaghi J."/>
            <person name="Eynullazada K."/>
            <person name="Bayramov B."/>
            <person name="Abdulazimova A."/>
            <person name="Shahmuradov I."/>
        </authorList>
    </citation>
    <scope>NUCLEOTIDE SEQUENCE [LARGE SCALE GENOMIC DNA]</scope>
    <source>
        <strain evidence="2">cv. AG2017</strain>
        <tissue evidence="1">Leaf</tissue>
    </source>
</reference>
<dbReference type="Pfam" id="PF13639">
    <property type="entry name" value="zf-RING_2"/>
    <property type="match status" value="1"/>
</dbReference>
<accession>A0A2I0IYD8</accession>
<dbReference type="InterPro" id="IPR013083">
    <property type="entry name" value="Znf_RING/FYVE/PHD"/>
</dbReference>
<dbReference type="EMBL" id="PGOL01002386">
    <property type="protein sequence ID" value="PKI48446.1"/>
    <property type="molecule type" value="Genomic_DNA"/>
</dbReference>
<dbReference type="Proteomes" id="UP000233551">
    <property type="component" value="Unassembled WGS sequence"/>
</dbReference>
<dbReference type="STRING" id="22663.A0A2I0IYD8"/>
<dbReference type="GeneID" id="116197236"/>
<dbReference type="InterPro" id="IPR045899">
    <property type="entry name" value="ATL71-like"/>
</dbReference>
<dbReference type="PANTHER" id="PTHR46719">
    <property type="entry name" value="TRANSCRIPTION FACTOR C2H2 FAMILY-RELATED"/>
    <property type="match status" value="1"/>
</dbReference>
<dbReference type="OrthoDB" id="8062037at2759"/>
<dbReference type="GO" id="GO:0008270">
    <property type="term" value="F:zinc ion binding"/>
    <property type="evidence" value="ECO:0007669"/>
    <property type="project" value="UniProtKB-KW"/>
</dbReference>
<evidence type="ECO:0000313" key="1">
    <source>
        <dbReference type="EMBL" id="PKI48446.1"/>
    </source>
</evidence>